<protein>
    <submittedName>
        <fullName evidence="1">Uncharacterized protein</fullName>
    </submittedName>
</protein>
<evidence type="ECO:0000313" key="2">
    <source>
        <dbReference type="Proteomes" id="UP001054945"/>
    </source>
</evidence>
<keyword evidence="2" id="KW-1185">Reference proteome</keyword>
<comment type="caution">
    <text evidence="1">The sequence shown here is derived from an EMBL/GenBank/DDBJ whole genome shotgun (WGS) entry which is preliminary data.</text>
</comment>
<reference evidence="1 2" key="1">
    <citation type="submission" date="2021-06" db="EMBL/GenBank/DDBJ databases">
        <title>Caerostris extrusa draft genome.</title>
        <authorList>
            <person name="Kono N."/>
            <person name="Arakawa K."/>
        </authorList>
    </citation>
    <scope>NUCLEOTIDE SEQUENCE [LARGE SCALE GENOMIC DNA]</scope>
</reference>
<accession>A0AAV4N3F9</accession>
<proteinExistence type="predicted"/>
<name>A0AAV4N3F9_CAEEX</name>
<evidence type="ECO:0000313" key="1">
    <source>
        <dbReference type="EMBL" id="GIX78621.1"/>
    </source>
</evidence>
<dbReference type="Proteomes" id="UP001054945">
    <property type="component" value="Unassembled WGS sequence"/>
</dbReference>
<organism evidence="1 2">
    <name type="scientific">Caerostris extrusa</name>
    <name type="common">Bark spider</name>
    <name type="synonym">Caerostris bankana</name>
    <dbReference type="NCBI Taxonomy" id="172846"/>
    <lineage>
        <taxon>Eukaryota</taxon>
        <taxon>Metazoa</taxon>
        <taxon>Ecdysozoa</taxon>
        <taxon>Arthropoda</taxon>
        <taxon>Chelicerata</taxon>
        <taxon>Arachnida</taxon>
        <taxon>Araneae</taxon>
        <taxon>Araneomorphae</taxon>
        <taxon>Entelegynae</taxon>
        <taxon>Araneoidea</taxon>
        <taxon>Araneidae</taxon>
        <taxon>Caerostris</taxon>
    </lineage>
</organism>
<dbReference type="AlphaFoldDB" id="A0AAV4N3F9"/>
<dbReference type="EMBL" id="BPLR01020429">
    <property type="protein sequence ID" value="GIX78621.1"/>
    <property type="molecule type" value="Genomic_DNA"/>
</dbReference>
<gene>
    <name evidence="1" type="ORF">CEXT_323171</name>
</gene>
<sequence>MSLISEYPSTVSTPLSVTSKVGVYLSASILSATSKVEGFSEYPPSVCARSHQSQKTLVLSVPYLSASSKVRGSPISQYPSTINTPVSLQPQK</sequence>